<dbReference type="PANTHER" id="PTHR37946">
    <property type="entry name" value="SLL1969 PROTEIN"/>
    <property type="match status" value="1"/>
</dbReference>
<evidence type="ECO:0000313" key="3">
    <source>
        <dbReference type="Proteomes" id="UP001379533"/>
    </source>
</evidence>
<accession>A0ABZ2K3C1</accession>
<feature type="region of interest" description="Disordered" evidence="1">
    <location>
        <begin position="205"/>
        <end position="225"/>
    </location>
</feature>
<sequence>MPRDIAPILPEAQAGDDVVVLVHGFFASAGVFRPMRKRIEAETGARVASFTHLPGVGVRRIALSLTKLVDRIPRGVRVHLVGHSLGGLVARWYVEELGGHMRVAQTISLASPFGGARAAELFPYFVGADLHPGSEVLAHMRTRRPADVPHTSIVGTADRIVHHSAGVFAHGEHIVLPGRGHNTLLYDTEVMNLIVARIRRLQRSNPAPEASSPVLEASNTATEAA</sequence>
<organism evidence="2 3">
    <name type="scientific">Pendulispora brunnea</name>
    <dbReference type="NCBI Taxonomy" id="2905690"/>
    <lineage>
        <taxon>Bacteria</taxon>
        <taxon>Pseudomonadati</taxon>
        <taxon>Myxococcota</taxon>
        <taxon>Myxococcia</taxon>
        <taxon>Myxococcales</taxon>
        <taxon>Sorangiineae</taxon>
        <taxon>Pendulisporaceae</taxon>
        <taxon>Pendulispora</taxon>
    </lineage>
</organism>
<evidence type="ECO:0008006" key="4">
    <source>
        <dbReference type="Google" id="ProtNLM"/>
    </source>
</evidence>
<dbReference type="PANTHER" id="PTHR37946:SF1">
    <property type="entry name" value="SLL1969 PROTEIN"/>
    <property type="match status" value="1"/>
</dbReference>
<protein>
    <recommendedName>
        <fullName evidence="4">Alpha/beta hydrolase</fullName>
    </recommendedName>
</protein>
<dbReference type="RefSeq" id="WP_394842471.1">
    <property type="nucleotide sequence ID" value="NZ_CP089982.1"/>
</dbReference>
<gene>
    <name evidence="2" type="ORF">LZC95_36055</name>
</gene>
<reference evidence="2 3" key="1">
    <citation type="submission" date="2021-12" db="EMBL/GenBank/DDBJ databases">
        <title>Discovery of the Pendulisporaceae a myxobacterial family with distinct sporulation behavior and unique specialized metabolism.</title>
        <authorList>
            <person name="Garcia R."/>
            <person name="Popoff A."/>
            <person name="Bader C.D."/>
            <person name="Loehr J."/>
            <person name="Walesch S."/>
            <person name="Walt C."/>
            <person name="Boldt J."/>
            <person name="Bunk B."/>
            <person name="Haeckl F.J.F.P.J."/>
            <person name="Gunesch A.P."/>
            <person name="Birkelbach J."/>
            <person name="Nuebel U."/>
            <person name="Pietschmann T."/>
            <person name="Bach T."/>
            <person name="Mueller R."/>
        </authorList>
    </citation>
    <scope>NUCLEOTIDE SEQUENCE [LARGE SCALE GENOMIC DNA]</scope>
    <source>
        <strain evidence="2 3">MSr12523</strain>
    </source>
</reference>
<proteinExistence type="predicted"/>
<dbReference type="Pfam" id="PF02089">
    <property type="entry name" value="Palm_thioest"/>
    <property type="match status" value="1"/>
</dbReference>
<dbReference type="InterPro" id="IPR029058">
    <property type="entry name" value="AB_hydrolase_fold"/>
</dbReference>
<dbReference type="EMBL" id="CP089982">
    <property type="protein sequence ID" value="WXA91853.1"/>
    <property type="molecule type" value="Genomic_DNA"/>
</dbReference>
<keyword evidence="3" id="KW-1185">Reference proteome</keyword>
<dbReference type="SUPFAM" id="SSF53474">
    <property type="entry name" value="alpha/beta-Hydrolases"/>
    <property type="match status" value="1"/>
</dbReference>
<dbReference type="Gene3D" id="3.40.50.1820">
    <property type="entry name" value="alpha/beta hydrolase"/>
    <property type="match status" value="1"/>
</dbReference>
<evidence type="ECO:0000256" key="1">
    <source>
        <dbReference type="SAM" id="MobiDB-lite"/>
    </source>
</evidence>
<evidence type="ECO:0000313" key="2">
    <source>
        <dbReference type="EMBL" id="WXA91853.1"/>
    </source>
</evidence>
<name>A0ABZ2K3C1_9BACT</name>
<dbReference type="Proteomes" id="UP001379533">
    <property type="component" value="Chromosome"/>
</dbReference>